<dbReference type="Proteomes" id="UP000016584">
    <property type="component" value="Unassembled WGS sequence"/>
</dbReference>
<evidence type="ECO:0008006" key="3">
    <source>
        <dbReference type="Google" id="ProtNLM"/>
    </source>
</evidence>
<evidence type="ECO:0000313" key="2">
    <source>
        <dbReference type="Proteomes" id="UP000016584"/>
    </source>
</evidence>
<evidence type="ECO:0000313" key="1">
    <source>
        <dbReference type="EMBL" id="ERJ59367.1"/>
    </source>
</evidence>
<dbReference type="PATRIC" id="fig|1346330.5.peg.2710"/>
<organism evidence="1 2">
    <name type="scientific">Sphingobacterium paucimobilis HER1398</name>
    <dbReference type="NCBI Taxonomy" id="1346330"/>
    <lineage>
        <taxon>Bacteria</taxon>
        <taxon>Pseudomonadati</taxon>
        <taxon>Bacteroidota</taxon>
        <taxon>Sphingobacteriia</taxon>
        <taxon>Sphingobacteriales</taxon>
        <taxon>Sphingobacteriaceae</taxon>
        <taxon>Sphingobacterium</taxon>
    </lineage>
</organism>
<accession>U2HV09</accession>
<dbReference type="PROSITE" id="PS51257">
    <property type="entry name" value="PROKAR_LIPOPROTEIN"/>
    <property type="match status" value="1"/>
</dbReference>
<reference evidence="1 2" key="1">
    <citation type="journal article" date="2013" name="Genome Announc.">
        <title>The Draft Genome Sequence of Sphingomonas paucimobilis Strain HER1398 (Proteobacteria), Host to the Giant PAU Phage, Indicates That It Is a Member of the Genus Sphingobacterium (Bacteroidetes).</title>
        <authorList>
            <person name="White R.A.III."/>
            <person name="Suttle C.A."/>
        </authorList>
    </citation>
    <scope>NUCLEOTIDE SEQUENCE [LARGE SCALE GENOMIC DNA]</scope>
    <source>
        <strain evidence="1 2">HER1398</strain>
    </source>
</reference>
<dbReference type="STRING" id="1346330.M472_11340"/>
<keyword evidence="2" id="KW-1185">Reference proteome</keyword>
<sequence length="551" mass="59382">MVNHFKQEKIMSKLNHLLLAIIAITVLSCSKKGDGYGDGIAIIKINFAGAEATDINNKTQKQSSISSTTTGNHSSPMIQQVEIPLNANYKIVATLTPEAAQNVATKTDNTIKTKSRVQSDLPPGTKYRIIAYDESGAFMEYKDYSVGVPLSSDDSFRVPAGERYTFVGYSTGTTQISDLDDIMPSGNFSTAKFNNVDGNKHFMYYIKPANSYSEGLTTLDIVLKHVFSQIKTTITLDNAVPGSLETIAAVIKPHLNKVDVTVDGSSPDYTNGTVASSGATVNFVNAGNNRSAEATTIVTAQDQTSSGGGTLIISNVSIDGESSTQVPPVTGLKIIPGGRYALTLNVTKFTPDGPTDIDYGDAKWALANLVYDPSTEIYGFAPTSGDYGDYWFPGYTLPKRLDISNPNPDSPGDVNGANGDPCALVLPLGAWRLPTESEFRSIVRVSGLPFPPLRYIGPYNGAETNTGMFLDTSTHPGSEYEKYLFFVYGGSYNDNPYNVTQRGVTGYYLCSSPTFPGGYKMMQFGNNINTAEVANNINPKSAMQIRCVRSN</sequence>
<protein>
    <recommendedName>
        <fullName evidence="3">Fibrobacter succinogenes major paralogous domain-containing protein</fullName>
    </recommendedName>
</protein>
<name>U2HV09_9SPHI</name>
<gene>
    <name evidence="1" type="ORF">M472_11340</name>
</gene>
<proteinExistence type="predicted"/>
<dbReference type="EMBL" id="ATDL01000015">
    <property type="protein sequence ID" value="ERJ59367.1"/>
    <property type="molecule type" value="Genomic_DNA"/>
</dbReference>
<dbReference type="AlphaFoldDB" id="U2HV09"/>
<comment type="caution">
    <text evidence="1">The sequence shown here is derived from an EMBL/GenBank/DDBJ whole genome shotgun (WGS) entry which is preliminary data.</text>
</comment>